<dbReference type="Proteomes" id="UP000609531">
    <property type="component" value="Unassembled WGS sequence"/>
</dbReference>
<dbReference type="AlphaFoldDB" id="A0A934IMQ9"/>
<accession>A0A934IMQ9</accession>
<dbReference type="Pfam" id="PF06186">
    <property type="entry name" value="DUF992"/>
    <property type="match status" value="1"/>
</dbReference>
<dbReference type="InterPro" id="IPR009333">
    <property type="entry name" value="DUF992"/>
</dbReference>
<comment type="caution">
    <text evidence="2">The sequence shown here is derived from an EMBL/GenBank/DDBJ whole genome shotgun (WGS) entry which is preliminary data.</text>
</comment>
<organism evidence="2 3">
    <name type="scientific">Acuticoccus mangrovi</name>
    <dbReference type="NCBI Taxonomy" id="2796142"/>
    <lineage>
        <taxon>Bacteria</taxon>
        <taxon>Pseudomonadati</taxon>
        <taxon>Pseudomonadota</taxon>
        <taxon>Alphaproteobacteria</taxon>
        <taxon>Hyphomicrobiales</taxon>
        <taxon>Amorphaceae</taxon>
        <taxon>Acuticoccus</taxon>
    </lineage>
</organism>
<reference evidence="2" key="1">
    <citation type="submission" date="2020-12" db="EMBL/GenBank/DDBJ databases">
        <title>Bacterial taxonomy.</title>
        <authorList>
            <person name="Pan X."/>
        </authorList>
    </citation>
    <scope>NUCLEOTIDE SEQUENCE</scope>
    <source>
        <strain evidence="2">B2012</strain>
    </source>
</reference>
<keyword evidence="3" id="KW-1185">Reference proteome</keyword>
<evidence type="ECO:0000256" key="1">
    <source>
        <dbReference type="SAM" id="SignalP"/>
    </source>
</evidence>
<dbReference type="RefSeq" id="WP_198881357.1">
    <property type="nucleotide sequence ID" value="NZ_JAEKJA010000005.1"/>
</dbReference>
<evidence type="ECO:0000313" key="2">
    <source>
        <dbReference type="EMBL" id="MBJ3775460.1"/>
    </source>
</evidence>
<sequence length="158" mass="15895">MLRTLMAASIAVGTLAAAPAAKADMGVQVGRLKCHVDGGIGLILGSRKALECKYEGIKGLTETYDGTITKLGIDVGETTGGDLVWGVFAPTSEPKAGALEGRYYGVSAQATAGVGAGANVLLGGFDKSITLQPLSLEGQTGANIAAGVSEMRLEVAAQ</sequence>
<dbReference type="EMBL" id="JAEKJA010000005">
    <property type="protein sequence ID" value="MBJ3775460.1"/>
    <property type="molecule type" value="Genomic_DNA"/>
</dbReference>
<keyword evidence="1" id="KW-0732">Signal</keyword>
<gene>
    <name evidence="2" type="ORF">JCR33_07165</name>
</gene>
<protein>
    <submittedName>
        <fullName evidence="2">DUF992 domain-containing protein</fullName>
    </submittedName>
</protein>
<feature type="signal peptide" evidence="1">
    <location>
        <begin position="1"/>
        <end position="23"/>
    </location>
</feature>
<evidence type="ECO:0000313" key="3">
    <source>
        <dbReference type="Proteomes" id="UP000609531"/>
    </source>
</evidence>
<feature type="chain" id="PRO_5036819913" evidence="1">
    <location>
        <begin position="24"/>
        <end position="158"/>
    </location>
</feature>
<proteinExistence type="predicted"/>
<name>A0A934IMQ9_9HYPH</name>